<reference evidence="4" key="1">
    <citation type="submission" date="2022-11" db="UniProtKB">
        <authorList>
            <consortium name="WormBaseParasite"/>
        </authorList>
    </citation>
    <scope>IDENTIFICATION</scope>
</reference>
<dbReference type="InterPro" id="IPR041489">
    <property type="entry name" value="PDZ_6"/>
</dbReference>
<dbReference type="AlphaFoldDB" id="A0A914RP56"/>
<feature type="domain" description="PDZ" evidence="2">
    <location>
        <begin position="122"/>
        <end position="168"/>
    </location>
</feature>
<dbReference type="Gene3D" id="2.30.42.10">
    <property type="match status" value="1"/>
</dbReference>
<keyword evidence="3" id="KW-1185">Reference proteome</keyword>
<evidence type="ECO:0000313" key="3">
    <source>
        <dbReference type="Proteomes" id="UP000887564"/>
    </source>
</evidence>
<keyword evidence="1" id="KW-0175">Coiled coil</keyword>
<dbReference type="InterPro" id="IPR053004">
    <property type="entry name" value="MAGUK_Signaling_Regulators"/>
</dbReference>
<dbReference type="PANTHER" id="PTHR46360">
    <property type="entry name" value="DISKS LARGE HOMOLOG 5"/>
    <property type="match status" value="1"/>
</dbReference>
<dbReference type="GO" id="GO:0035331">
    <property type="term" value="P:negative regulation of hippo signaling"/>
    <property type="evidence" value="ECO:0007669"/>
    <property type="project" value="TreeGrafter"/>
</dbReference>
<evidence type="ECO:0000313" key="4">
    <source>
        <dbReference type="WBParaSite" id="PEQ_0000368901-mRNA-1"/>
    </source>
</evidence>
<dbReference type="InterPro" id="IPR036034">
    <property type="entry name" value="PDZ_sf"/>
</dbReference>
<protein>
    <submittedName>
        <fullName evidence="4">PDZ domain-containing protein</fullName>
    </submittedName>
</protein>
<sequence>MEETACANSRREEARQEMGRMRLVCDALEKERDEALFQLSNLDERDEEPMFDSWETHAIQIALPSPSTNLGVMLGGGKGDDMFSSGMPIFVRDLVPGCPFDGHLKSAGCRVTEFAFNDITDLGAEFEDGVFISKVDENGSGAESGLTAGARIIHVNGIPVYDVMHTKALIHG</sequence>
<dbReference type="Pfam" id="PF17820">
    <property type="entry name" value="PDZ_6"/>
    <property type="match status" value="1"/>
</dbReference>
<name>A0A914RP56_PAREQ</name>
<dbReference type="SUPFAM" id="SSF50156">
    <property type="entry name" value="PDZ domain-like"/>
    <property type="match status" value="1"/>
</dbReference>
<proteinExistence type="predicted"/>
<dbReference type="GO" id="GO:0005886">
    <property type="term" value="C:plasma membrane"/>
    <property type="evidence" value="ECO:0007669"/>
    <property type="project" value="TreeGrafter"/>
</dbReference>
<dbReference type="InterPro" id="IPR001478">
    <property type="entry name" value="PDZ"/>
</dbReference>
<dbReference type="Proteomes" id="UP000887564">
    <property type="component" value="Unplaced"/>
</dbReference>
<organism evidence="3 4">
    <name type="scientific">Parascaris equorum</name>
    <name type="common">Equine roundworm</name>
    <dbReference type="NCBI Taxonomy" id="6256"/>
    <lineage>
        <taxon>Eukaryota</taxon>
        <taxon>Metazoa</taxon>
        <taxon>Ecdysozoa</taxon>
        <taxon>Nematoda</taxon>
        <taxon>Chromadorea</taxon>
        <taxon>Rhabditida</taxon>
        <taxon>Spirurina</taxon>
        <taxon>Ascaridomorpha</taxon>
        <taxon>Ascaridoidea</taxon>
        <taxon>Ascarididae</taxon>
        <taxon>Parascaris</taxon>
    </lineage>
</organism>
<accession>A0A914RP56</accession>
<dbReference type="WBParaSite" id="PEQ_0000368901-mRNA-1">
    <property type="protein sequence ID" value="PEQ_0000368901-mRNA-1"/>
    <property type="gene ID" value="PEQ_0000368901"/>
</dbReference>
<feature type="coiled-coil region" evidence="1">
    <location>
        <begin position="11"/>
        <end position="45"/>
    </location>
</feature>
<dbReference type="PANTHER" id="PTHR46360:SF1">
    <property type="entry name" value="DISKS LARGE HOMOLOG 5"/>
    <property type="match status" value="1"/>
</dbReference>
<dbReference type="PROSITE" id="PS50106">
    <property type="entry name" value="PDZ"/>
    <property type="match status" value="1"/>
</dbReference>
<evidence type="ECO:0000259" key="2">
    <source>
        <dbReference type="PROSITE" id="PS50106"/>
    </source>
</evidence>
<evidence type="ECO:0000256" key="1">
    <source>
        <dbReference type="SAM" id="Coils"/>
    </source>
</evidence>